<organism evidence="2 3">
    <name type="scientific">Pythium insidiosum</name>
    <name type="common">Pythiosis disease agent</name>
    <dbReference type="NCBI Taxonomy" id="114742"/>
    <lineage>
        <taxon>Eukaryota</taxon>
        <taxon>Sar</taxon>
        <taxon>Stramenopiles</taxon>
        <taxon>Oomycota</taxon>
        <taxon>Peronosporomycetes</taxon>
        <taxon>Pythiales</taxon>
        <taxon>Pythiaceae</taxon>
        <taxon>Pythium</taxon>
    </lineage>
</organism>
<name>A0AAD5Q6K0_PYTIN</name>
<comment type="caution">
    <text evidence="2">The sequence shown here is derived from an EMBL/GenBank/DDBJ whole genome shotgun (WGS) entry which is preliminary data.</text>
</comment>
<dbReference type="PROSITE" id="PS00018">
    <property type="entry name" value="EF_HAND_1"/>
    <property type="match status" value="1"/>
</dbReference>
<evidence type="ECO:0000313" key="2">
    <source>
        <dbReference type="EMBL" id="KAJ0400200.1"/>
    </source>
</evidence>
<accession>A0AAD5Q6K0</accession>
<dbReference type="GO" id="GO:0005509">
    <property type="term" value="F:calcium ion binding"/>
    <property type="evidence" value="ECO:0007669"/>
    <property type="project" value="InterPro"/>
</dbReference>
<feature type="domain" description="EF-hand" evidence="1">
    <location>
        <begin position="242"/>
        <end position="277"/>
    </location>
</feature>
<dbReference type="EMBL" id="JAKCXM010000160">
    <property type="protein sequence ID" value="KAJ0400200.1"/>
    <property type="molecule type" value="Genomic_DNA"/>
</dbReference>
<sequence length="341" mass="38218">MPATEVSPSLRRRLSDDARQILRSALGHGENSSDDLTKLSLGDRLKNFRGKIRLEVPGLDSAIRLRIVVTDVSYLLRYHFEDIGAEVSIVNKSGATTSWITTAHGHNVQLRVFLSDITTPERDRTKITTLMDILETMDLFDAFRSSLGATEMASDRMATHRIYSSTGERHDYLFVVDRATGKPLALTQTPLTSSPQSVDRLHLLVEDYLRYEGGVEVPAGIKSDVELMIDTAINCFAQWSLAGQQRVINIFEAMDKDCDGFVSGRDVFDQLLSVGHKQQQCINIVTEMSRLVCDTSDPAEEIPFFKFCGFWVTMLADHYRVSDPANEDTVLTSFEKLFLGL</sequence>
<dbReference type="AlphaFoldDB" id="A0AAD5Q6K0"/>
<dbReference type="InterPro" id="IPR018247">
    <property type="entry name" value="EF_Hand_1_Ca_BS"/>
</dbReference>
<dbReference type="Proteomes" id="UP001209570">
    <property type="component" value="Unassembled WGS sequence"/>
</dbReference>
<reference evidence="2" key="1">
    <citation type="submission" date="2021-12" db="EMBL/GenBank/DDBJ databases">
        <title>Prjna785345.</title>
        <authorList>
            <person name="Rujirawat T."/>
            <person name="Krajaejun T."/>
        </authorList>
    </citation>
    <scope>NUCLEOTIDE SEQUENCE</scope>
    <source>
        <strain evidence="2">Pi057C3</strain>
    </source>
</reference>
<keyword evidence="3" id="KW-1185">Reference proteome</keyword>
<proteinExistence type="predicted"/>
<evidence type="ECO:0000313" key="3">
    <source>
        <dbReference type="Proteomes" id="UP001209570"/>
    </source>
</evidence>
<gene>
    <name evidence="2" type="ORF">P43SY_009517</name>
</gene>
<protein>
    <recommendedName>
        <fullName evidence="1">EF-hand domain-containing protein</fullName>
    </recommendedName>
</protein>
<evidence type="ECO:0000259" key="1">
    <source>
        <dbReference type="PROSITE" id="PS50222"/>
    </source>
</evidence>
<dbReference type="PROSITE" id="PS50222">
    <property type="entry name" value="EF_HAND_2"/>
    <property type="match status" value="1"/>
</dbReference>
<dbReference type="InterPro" id="IPR002048">
    <property type="entry name" value="EF_hand_dom"/>
</dbReference>